<protein>
    <submittedName>
        <fullName evidence="1">Uncharacterized protein</fullName>
    </submittedName>
</protein>
<keyword evidence="2" id="KW-1185">Reference proteome</keyword>
<dbReference type="AlphaFoldDB" id="V2WWT9"/>
<evidence type="ECO:0000313" key="2">
    <source>
        <dbReference type="Proteomes" id="UP000017559"/>
    </source>
</evidence>
<organism evidence="1 2">
    <name type="scientific">Moniliophthora roreri (strain MCA 2997)</name>
    <name type="common">Cocoa frosty pod rot fungus</name>
    <name type="synonym">Crinipellis roreri</name>
    <dbReference type="NCBI Taxonomy" id="1381753"/>
    <lineage>
        <taxon>Eukaryota</taxon>
        <taxon>Fungi</taxon>
        <taxon>Dikarya</taxon>
        <taxon>Basidiomycota</taxon>
        <taxon>Agaricomycotina</taxon>
        <taxon>Agaricomycetes</taxon>
        <taxon>Agaricomycetidae</taxon>
        <taxon>Agaricales</taxon>
        <taxon>Marasmiineae</taxon>
        <taxon>Marasmiaceae</taxon>
        <taxon>Moniliophthora</taxon>
    </lineage>
</organism>
<proteinExistence type="predicted"/>
<evidence type="ECO:0000313" key="1">
    <source>
        <dbReference type="EMBL" id="ESK86047.1"/>
    </source>
</evidence>
<comment type="caution">
    <text evidence="1">The sequence shown here is derived from an EMBL/GenBank/DDBJ whole genome shotgun (WGS) entry which is preliminary data.</text>
</comment>
<gene>
    <name evidence="1" type="ORF">Moror_9383</name>
</gene>
<accession>V2WWT9</accession>
<dbReference type="KEGG" id="mrr:Moror_9383"/>
<dbReference type="Proteomes" id="UP000017559">
    <property type="component" value="Unassembled WGS sequence"/>
</dbReference>
<dbReference type="EMBL" id="AWSO01000985">
    <property type="protein sequence ID" value="ESK86047.1"/>
    <property type="molecule type" value="Genomic_DNA"/>
</dbReference>
<sequence length="187" mass="20233">MHTCTPRGFVPTRATGCYGELGVNVTRFVADMSSTRSSNATGITPTTVGEPSPNQDITSIMDINAGVFRLDAFTLAVALLAEYSERMSEEYVSASAISYETEFSHFGAYNLYDLRSKGAASLGFPKSSTVLKQEDVSDNASLEVIYQVSGAFGQHSISIDGQGRNSSDENEENSIKAMRLMDIRESL</sequence>
<reference evidence="1 2" key="1">
    <citation type="journal article" date="2014" name="BMC Genomics">
        <title>Genome and secretome analysis of the hemibiotrophic fungal pathogen, Moniliophthora roreri, which causes frosty pod rot disease of cacao: mechanisms of the biotrophic and necrotrophic phases.</title>
        <authorList>
            <person name="Meinhardt L.W."/>
            <person name="Costa G.G.L."/>
            <person name="Thomazella D.P.T."/>
            <person name="Teixeira P.J.P.L."/>
            <person name="Carazzolle M.F."/>
            <person name="Schuster S.C."/>
            <person name="Carlson J.E."/>
            <person name="Guiltinan M.J."/>
            <person name="Mieczkowski P."/>
            <person name="Farmer A."/>
            <person name="Ramaraj T."/>
            <person name="Crozier J."/>
            <person name="Davis R.E."/>
            <person name="Shao J."/>
            <person name="Melnick R.L."/>
            <person name="Pereira G.A.G."/>
            <person name="Bailey B.A."/>
        </authorList>
    </citation>
    <scope>NUCLEOTIDE SEQUENCE [LARGE SCALE GENOMIC DNA]</scope>
    <source>
        <strain evidence="1 2">MCA 2997</strain>
    </source>
</reference>
<dbReference type="HOGENOM" id="CLU_1448053_0_0_1"/>
<name>V2WWT9_MONRO</name>